<dbReference type="PROSITE" id="PS51194">
    <property type="entry name" value="HELICASE_CTER"/>
    <property type="match status" value="1"/>
</dbReference>
<keyword evidence="4 9" id="KW-0863">Zinc-finger</keyword>
<dbReference type="EMBL" id="CAJVPV010000491">
    <property type="protein sequence ID" value="CAG8459543.1"/>
    <property type="molecule type" value="Genomic_DNA"/>
</dbReference>
<dbReference type="GO" id="GO:0005524">
    <property type="term" value="F:ATP binding"/>
    <property type="evidence" value="ECO:0007669"/>
    <property type="project" value="UniProtKB-KW"/>
</dbReference>
<protein>
    <submittedName>
        <fullName evidence="13">16375_t:CDS:1</fullName>
    </submittedName>
</protein>
<evidence type="ECO:0000256" key="9">
    <source>
        <dbReference type="PROSITE-ProRule" id="PRU00175"/>
    </source>
</evidence>
<dbReference type="InterPro" id="IPR013083">
    <property type="entry name" value="Znf_RING/FYVE/PHD"/>
</dbReference>
<dbReference type="GO" id="GO:0004386">
    <property type="term" value="F:helicase activity"/>
    <property type="evidence" value="ECO:0007669"/>
    <property type="project" value="UniProtKB-KW"/>
</dbReference>
<keyword evidence="7" id="KW-0862">Zinc</keyword>
<dbReference type="CDD" id="cd18008">
    <property type="entry name" value="DEXDc_SHPRH-like"/>
    <property type="match status" value="1"/>
</dbReference>
<name>A0A9N8VS88_9GLOM</name>
<dbReference type="PROSITE" id="PS50089">
    <property type="entry name" value="ZF_RING_2"/>
    <property type="match status" value="1"/>
</dbReference>
<evidence type="ECO:0000256" key="5">
    <source>
        <dbReference type="ARBA" id="ARBA00022801"/>
    </source>
</evidence>
<dbReference type="SUPFAM" id="SSF52540">
    <property type="entry name" value="P-loop containing nucleoside triphosphate hydrolases"/>
    <property type="match status" value="2"/>
</dbReference>
<dbReference type="GO" id="GO:0008270">
    <property type="term" value="F:zinc ion binding"/>
    <property type="evidence" value="ECO:0007669"/>
    <property type="project" value="UniProtKB-KW"/>
</dbReference>
<evidence type="ECO:0000313" key="13">
    <source>
        <dbReference type="EMBL" id="CAG8459543.1"/>
    </source>
</evidence>
<dbReference type="InterPro" id="IPR014001">
    <property type="entry name" value="Helicase_ATP-bd"/>
</dbReference>
<evidence type="ECO:0000256" key="1">
    <source>
        <dbReference type="ARBA" id="ARBA00007025"/>
    </source>
</evidence>
<dbReference type="InterPro" id="IPR049730">
    <property type="entry name" value="SNF2/RAD54-like_C"/>
</dbReference>
<comment type="similarity">
    <text evidence="1">Belongs to the SNF2/RAD54 helicase family.</text>
</comment>
<dbReference type="PROSITE" id="PS00518">
    <property type="entry name" value="ZF_RING_1"/>
    <property type="match status" value="1"/>
</dbReference>
<keyword evidence="8" id="KW-0067">ATP-binding</keyword>
<comment type="caution">
    <text evidence="13">The sequence shown here is derived from an EMBL/GenBank/DDBJ whole genome shotgun (WGS) entry which is preliminary data.</text>
</comment>
<keyword evidence="2" id="KW-0479">Metal-binding</keyword>
<evidence type="ECO:0000313" key="14">
    <source>
        <dbReference type="Proteomes" id="UP000789342"/>
    </source>
</evidence>
<keyword evidence="14" id="KW-1185">Reference proteome</keyword>
<dbReference type="Gene3D" id="3.40.50.10810">
    <property type="entry name" value="Tandem AAA-ATPase domain"/>
    <property type="match status" value="2"/>
</dbReference>
<proteinExistence type="inferred from homology"/>
<gene>
    <name evidence="13" type="ORF">AMORRO_LOCUS1328</name>
</gene>
<dbReference type="GO" id="GO:0003676">
    <property type="term" value="F:nucleic acid binding"/>
    <property type="evidence" value="ECO:0007669"/>
    <property type="project" value="InterPro"/>
</dbReference>
<dbReference type="SMART" id="SM00487">
    <property type="entry name" value="DEXDc"/>
    <property type="match status" value="1"/>
</dbReference>
<keyword evidence="3" id="KW-0547">Nucleotide-binding</keyword>
<dbReference type="PROSITE" id="PS51192">
    <property type="entry name" value="HELICASE_ATP_BIND_1"/>
    <property type="match status" value="1"/>
</dbReference>
<feature type="domain" description="RING-type" evidence="10">
    <location>
        <begin position="769"/>
        <end position="825"/>
    </location>
</feature>
<dbReference type="GO" id="GO:0008094">
    <property type="term" value="F:ATP-dependent activity, acting on DNA"/>
    <property type="evidence" value="ECO:0007669"/>
    <property type="project" value="TreeGrafter"/>
</dbReference>
<accession>A0A9N8VS88</accession>
<dbReference type="GO" id="GO:0016818">
    <property type="term" value="F:hydrolase activity, acting on acid anhydrides, in phosphorus-containing anhydrides"/>
    <property type="evidence" value="ECO:0007669"/>
    <property type="project" value="InterPro"/>
</dbReference>
<dbReference type="GO" id="GO:0005634">
    <property type="term" value="C:nucleus"/>
    <property type="evidence" value="ECO:0007669"/>
    <property type="project" value="UniProtKB-SubCell"/>
</dbReference>
<dbReference type="Gene3D" id="3.40.50.300">
    <property type="entry name" value="P-loop containing nucleotide triphosphate hydrolases"/>
    <property type="match status" value="1"/>
</dbReference>
<evidence type="ECO:0000259" key="12">
    <source>
        <dbReference type="PROSITE" id="PS51194"/>
    </source>
</evidence>
<evidence type="ECO:0000256" key="3">
    <source>
        <dbReference type="ARBA" id="ARBA00022741"/>
    </source>
</evidence>
<dbReference type="InterPro" id="IPR001650">
    <property type="entry name" value="Helicase_C-like"/>
</dbReference>
<dbReference type="Pfam" id="PF00271">
    <property type="entry name" value="Helicase_C"/>
    <property type="match status" value="1"/>
</dbReference>
<dbReference type="GO" id="GO:0006281">
    <property type="term" value="P:DNA repair"/>
    <property type="evidence" value="ECO:0007669"/>
    <property type="project" value="TreeGrafter"/>
</dbReference>
<dbReference type="Gene3D" id="3.30.40.10">
    <property type="entry name" value="Zinc/RING finger domain, C3HC4 (zinc finger)"/>
    <property type="match status" value="1"/>
</dbReference>
<dbReference type="InterPro" id="IPR017907">
    <property type="entry name" value="Znf_RING_CS"/>
</dbReference>
<dbReference type="AlphaFoldDB" id="A0A9N8VS88"/>
<evidence type="ECO:0000256" key="6">
    <source>
        <dbReference type="ARBA" id="ARBA00022806"/>
    </source>
</evidence>
<dbReference type="PANTHER" id="PTHR45626">
    <property type="entry name" value="TRANSCRIPTION TERMINATION FACTOR 2-RELATED"/>
    <property type="match status" value="1"/>
</dbReference>
<evidence type="ECO:0000256" key="7">
    <source>
        <dbReference type="ARBA" id="ARBA00022833"/>
    </source>
</evidence>
<evidence type="ECO:0000256" key="2">
    <source>
        <dbReference type="ARBA" id="ARBA00022723"/>
    </source>
</evidence>
<dbReference type="OrthoDB" id="448448at2759"/>
<organism evidence="13 14">
    <name type="scientific">Acaulospora morrowiae</name>
    <dbReference type="NCBI Taxonomy" id="94023"/>
    <lineage>
        <taxon>Eukaryota</taxon>
        <taxon>Fungi</taxon>
        <taxon>Fungi incertae sedis</taxon>
        <taxon>Mucoromycota</taxon>
        <taxon>Glomeromycotina</taxon>
        <taxon>Glomeromycetes</taxon>
        <taxon>Diversisporales</taxon>
        <taxon>Acaulosporaceae</taxon>
        <taxon>Acaulospora</taxon>
    </lineage>
</organism>
<dbReference type="Gene3D" id="3.30.70.2330">
    <property type="match status" value="1"/>
</dbReference>
<dbReference type="SMART" id="SM00184">
    <property type="entry name" value="RING"/>
    <property type="match status" value="1"/>
</dbReference>
<keyword evidence="5" id="KW-0378">Hydrolase</keyword>
<evidence type="ECO:0000259" key="11">
    <source>
        <dbReference type="PROSITE" id="PS51192"/>
    </source>
</evidence>
<dbReference type="InterPro" id="IPR027417">
    <property type="entry name" value="P-loop_NTPase"/>
</dbReference>
<feature type="domain" description="Helicase C-terminal" evidence="12">
    <location>
        <begin position="868"/>
        <end position="1025"/>
    </location>
</feature>
<reference evidence="13" key="1">
    <citation type="submission" date="2021-06" db="EMBL/GenBank/DDBJ databases">
        <authorList>
            <person name="Kallberg Y."/>
            <person name="Tangrot J."/>
            <person name="Rosling A."/>
        </authorList>
    </citation>
    <scope>NUCLEOTIDE SEQUENCE</scope>
    <source>
        <strain evidence="13">CL551</strain>
    </source>
</reference>
<dbReference type="InterPro" id="IPR001841">
    <property type="entry name" value="Znf_RING"/>
</dbReference>
<evidence type="ECO:0000256" key="4">
    <source>
        <dbReference type="ARBA" id="ARBA00022771"/>
    </source>
</evidence>
<dbReference type="Pfam" id="PF00176">
    <property type="entry name" value="SNF2-rel_dom"/>
    <property type="match status" value="1"/>
</dbReference>
<dbReference type="InterPro" id="IPR050628">
    <property type="entry name" value="SNF2_RAD54_helicase_TF"/>
</dbReference>
<evidence type="ECO:0000259" key="10">
    <source>
        <dbReference type="PROSITE" id="PS50089"/>
    </source>
</evidence>
<dbReference type="CDD" id="cd18793">
    <property type="entry name" value="SF2_C_SNF"/>
    <property type="match status" value="1"/>
</dbReference>
<dbReference type="PANTHER" id="PTHR45626:SF52">
    <property type="entry name" value="SINGLE-STRANDED DNA-DEPENDENT ATPASE (EUROFUNG)"/>
    <property type="match status" value="1"/>
</dbReference>
<evidence type="ECO:0000256" key="8">
    <source>
        <dbReference type="ARBA" id="ARBA00022840"/>
    </source>
</evidence>
<dbReference type="SUPFAM" id="SSF57850">
    <property type="entry name" value="RING/U-box"/>
    <property type="match status" value="1"/>
</dbReference>
<dbReference type="Proteomes" id="UP000789342">
    <property type="component" value="Unassembled WGS sequence"/>
</dbReference>
<sequence>MTKEDRMKKQRYVGVKVDQSSLASDVRPMKRTRLEQGADNDYENTMPLSFLKAQNYDRDPQQVLYPRPEVFTVSPRPSCNDEHSTAKFNRELVNNEARNLLSSGGLPPFVSNFQQHCIFMSPGYKTEQIINPVAVSLQAKCLPSTGSIPRLQTRHLSVPETSAPPKKTLALILYQRQSSNQEEEVVQLKRDGVTSKNQAIIRVAKNGELFGVVKQEIANVLAPLMDENLIWTEAFIRNSPTGMMMPLKIIIYGPPRNTEIVSTHLYERSVFLSKPPVFDGTTRYLNPHNSLPGGSHFNKKNLPYSYKDYHGGSGMTTTRSLEETKNQIDKVFNSLMNAENIPEQQPGKKDLHQKQALYFLMEREKYNDFTNDETNALTSLWRARTSAGRHTVYYNVVTNDEMEKKPVQMRGGIIADDMGLGKTIQIIALILGTQKEAIDFSKKSTEHIFEQSNGPNTHDLCGILNDQSPANISVQSKSDSPIKSRGTLIVCPLSTVSNWEDQVISHVQQGSLRFYVYHGGARVSDPSLLVDYDIVITTYNVSGTEFSRETKSQIPSALQRIHWFRVVLDEAHIIKDVTTVQSKAACSLKAERRWCLTGTPIQNKADDLFALVKFLRMVPFNTKENWTSYILRPIRSFDPVGISRLQTLMKCITLRRTKMLNGKSLLSLPPRNDHIRYLELNEYERKLYEKTHRLQAEQFKRLEGNNIMQHYVNFLQSLLKMRQICAHFALIKDSELQNDLEEEKATDGLTYSRAMTILNLVRESGIDQCGSCMQDLAYKSIMTKCEHLFCMECATKVMGYVVNSEVDKTTADLRNLQGTITCPSCGLSLEPSDIIEVSDSKEYENDNSRVKTDKNLHSTKVKALVEDLIQAKIDGIKSVVFSQWTRMLDLIEDALLENKITFARLDGTMARAERTQNMENFRKQDDVSVILISLKAGGVGLNLTVAQRVYLMDPSWNPSAENQAIDRIHRLGQTCAVDTVRFIIRNSVEEFILKKQERKLQLAELTLSEKLSKQEITKMRMMDLISLFK</sequence>
<dbReference type="InterPro" id="IPR000330">
    <property type="entry name" value="SNF2_N"/>
</dbReference>
<feature type="domain" description="Helicase ATP-binding" evidence="11">
    <location>
        <begin position="403"/>
        <end position="618"/>
    </location>
</feature>
<keyword evidence="6" id="KW-0347">Helicase</keyword>
<dbReference type="SMART" id="SM00490">
    <property type="entry name" value="HELICc"/>
    <property type="match status" value="1"/>
</dbReference>
<dbReference type="InterPro" id="IPR038718">
    <property type="entry name" value="SNF2-like_sf"/>
</dbReference>